<protein>
    <submittedName>
        <fullName evidence="2">UGMP family protein</fullName>
    </submittedName>
</protein>
<accession>A0A380BRT5</accession>
<evidence type="ECO:0000313" key="2">
    <source>
        <dbReference type="EMBL" id="SUJ05789.1"/>
    </source>
</evidence>
<proteinExistence type="predicted"/>
<dbReference type="RefSeq" id="WP_115169727.1">
    <property type="nucleotide sequence ID" value="NZ_UGYW01000002.1"/>
</dbReference>
<dbReference type="Proteomes" id="UP000254893">
    <property type="component" value="Unassembled WGS sequence"/>
</dbReference>
<dbReference type="Pfam" id="PF00814">
    <property type="entry name" value="TsaD"/>
    <property type="match status" value="1"/>
</dbReference>
<dbReference type="EMBL" id="UGYW01000002">
    <property type="protein sequence ID" value="SUJ05789.1"/>
    <property type="molecule type" value="Genomic_DNA"/>
</dbReference>
<dbReference type="GO" id="GO:0002949">
    <property type="term" value="P:tRNA threonylcarbamoyladenosine modification"/>
    <property type="evidence" value="ECO:0007669"/>
    <property type="project" value="InterPro"/>
</dbReference>
<gene>
    <name evidence="2" type="primary">yeaZ</name>
    <name evidence="2" type="ORF">NCTC11388_01583</name>
</gene>
<dbReference type="PANTHER" id="PTHR11735">
    <property type="entry name" value="TRNA N6-ADENOSINE THREONYLCARBAMOYLTRANSFERASE"/>
    <property type="match status" value="1"/>
</dbReference>
<dbReference type="InterPro" id="IPR043129">
    <property type="entry name" value="ATPase_NBD"/>
</dbReference>
<dbReference type="InterPro" id="IPR000905">
    <property type="entry name" value="Gcp-like_dom"/>
</dbReference>
<dbReference type="NCBIfam" id="TIGR03725">
    <property type="entry name" value="T6A_YeaZ"/>
    <property type="match status" value="1"/>
</dbReference>
<dbReference type="PANTHER" id="PTHR11735:SF11">
    <property type="entry name" value="TRNA THREONYLCARBAMOYLADENOSINE BIOSYNTHESIS PROTEIN TSAB"/>
    <property type="match status" value="1"/>
</dbReference>
<sequence>MNKNYILQIETATPACSVAVSLDGDVITTVGAEENNIHATHLTVFIEKALQDAGITVEDLSAVAVSMGPGSYTGLRIGVSAAKGLCYALDIPLIAIDTLSAMFSGFSQRIVQENEKVLLCPMIDARRMEVYSALYDQHGHQVVPVGANIIDQEFFQVYEEEGYQLHLFGSGAPKFKTLFEANPLIDVYDDFSNSAAHMTAQAFEKMNSQSFEDVAYFEPYYLKDFIATKPKKR</sequence>
<dbReference type="Gene3D" id="3.30.420.40">
    <property type="match status" value="2"/>
</dbReference>
<reference evidence="2 3" key="1">
    <citation type="submission" date="2018-06" db="EMBL/GenBank/DDBJ databases">
        <authorList>
            <consortium name="Pathogen Informatics"/>
            <person name="Doyle S."/>
        </authorList>
    </citation>
    <scope>NUCLEOTIDE SEQUENCE [LARGE SCALE GENOMIC DNA]</scope>
    <source>
        <strain evidence="2 3">NCTC11388</strain>
    </source>
</reference>
<dbReference type="CDD" id="cd24032">
    <property type="entry name" value="ASKHA_NBD_TsaB"/>
    <property type="match status" value="1"/>
</dbReference>
<evidence type="ECO:0000259" key="1">
    <source>
        <dbReference type="Pfam" id="PF00814"/>
    </source>
</evidence>
<dbReference type="SUPFAM" id="SSF53067">
    <property type="entry name" value="Actin-like ATPase domain"/>
    <property type="match status" value="2"/>
</dbReference>
<dbReference type="AlphaFoldDB" id="A0A380BRT5"/>
<dbReference type="GO" id="GO:0005829">
    <property type="term" value="C:cytosol"/>
    <property type="evidence" value="ECO:0007669"/>
    <property type="project" value="TreeGrafter"/>
</dbReference>
<name>A0A380BRT5_SPHSI</name>
<feature type="domain" description="Gcp-like" evidence="1">
    <location>
        <begin position="38"/>
        <end position="181"/>
    </location>
</feature>
<evidence type="ECO:0000313" key="3">
    <source>
        <dbReference type="Proteomes" id="UP000254893"/>
    </source>
</evidence>
<dbReference type="InterPro" id="IPR022496">
    <property type="entry name" value="T6A_TsaB"/>
</dbReference>
<organism evidence="2 3">
    <name type="scientific">Sphingobacterium spiritivorum</name>
    <name type="common">Flavobacterium spiritivorum</name>
    <dbReference type="NCBI Taxonomy" id="258"/>
    <lineage>
        <taxon>Bacteria</taxon>
        <taxon>Pseudomonadati</taxon>
        <taxon>Bacteroidota</taxon>
        <taxon>Sphingobacteriia</taxon>
        <taxon>Sphingobacteriales</taxon>
        <taxon>Sphingobacteriaceae</taxon>
        <taxon>Sphingobacterium</taxon>
    </lineage>
</organism>